<keyword evidence="2 7" id="KW-0813">Transport</keyword>
<comment type="similarity">
    <text evidence="7">Belongs to the binding-protein-dependent transport system permease family.</text>
</comment>
<evidence type="ECO:0000256" key="7">
    <source>
        <dbReference type="RuleBase" id="RU363032"/>
    </source>
</evidence>
<evidence type="ECO:0000313" key="10">
    <source>
        <dbReference type="Proteomes" id="UP000253570"/>
    </source>
</evidence>
<evidence type="ECO:0000256" key="4">
    <source>
        <dbReference type="ARBA" id="ARBA00022692"/>
    </source>
</evidence>
<evidence type="ECO:0000256" key="2">
    <source>
        <dbReference type="ARBA" id="ARBA00022448"/>
    </source>
</evidence>
<keyword evidence="5 7" id="KW-1133">Transmembrane helix</keyword>
<comment type="caution">
    <text evidence="9">The sequence shown here is derived from an EMBL/GenBank/DDBJ whole genome shotgun (WGS) entry which is preliminary data.</text>
</comment>
<organism evidence="9 10">
    <name type="scientific">PS1 clade bacterium</name>
    <dbReference type="NCBI Taxonomy" id="2175152"/>
    <lineage>
        <taxon>Bacteria</taxon>
        <taxon>Pseudomonadati</taxon>
        <taxon>Pseudomonadota</taxon>
        <taxon>Alphaproteobacteria</taxon>
        <taxon>PS1 clade</taxon>
    </lineage>
</organism>
<feature type="domain" description="ABC transmembrane type-1" evidence="8">
    <location>
        <begin position="62"/>
        <end position="250"/>
    </location>
</feature>
<sequence>MNKLIFKTEYLNSLLPTILLLLILMIWELLVEIKEIPSYILPAPTFIFKTLINDWSILFPSMINTLEIALVGFVLAGFGGIALALFLSYSKNLQNAFLPLAVILQVTPIIAISPLIIIYVESTYIALLICVWLVAFFPVLTNAIFGLNTINTELIDLFRLYNATKFKTLLYLRIPSAIPSMVSGLKISAGLSLIGAIVAEFAAGSGGSNSGLAFRILEAGYRLNISRMFACLILLAIIGIIFHKSLEIISQLVLKKWNNF</sequence>
<protein>
    <submittedName>
        <fullName evidence="9">ABC transporter permease subunit</fullName>
    </submittedName>
</protein>
<keyword evidence="3" id="KW-1003">Cell membrane</keyword>
<evidence type="ECO:0000259" key="8">
    <source>
        <dbReference type="PROSITE" id="PS50928"/>
    </source>
</evidence>
<evidence type="ECO:0000313" key="9">
    <source>
        <dbReference type="EMBL" id="RCL74659.1"/>
    </source>
</evidence>
<dbReference type="Gene3D" id="1.10.3720.10">
    <property type="entry name" value="MetI-like"/>
    <property type="match status" value="1"/>
</dbReference>
<dbReference type="InterPro" id="IPR035906">
    <property type="entry name" value="MetI-like_sf"/>
</dbReference>
<feature type="transmembrane region" description="Helical" evidence="7">
    <location>
        <begin position="96"/>
        <end position="118"/>
    </location>
</feature>
<dbReference type="GO" id="GO:0005886">
    <property type="term" value="C:plasma membrane"/>
    <property type="evidence" value="ECO:0007669"/>
    <property type="project" value="UniProtKB-SubCell"/>
</dbReference>
<evidence type="ECO:0000256" key="3">
    <source>
        <dbReference type="ARBA" id="ARBA00022475"/>
    </source>
</evidence>
<evidence type="ECO:0000256" key="6">
    <source>
        <dbReference type="ARBA" id="ARBA00023136"/>
    </source>
</evidence>
<dbReference type="AlphaFoldDB" id="A0A368DS68"/>
<proteinExistence type="inferred from homology"/>
<dbReference type="GO" id="GO:0055085">
    <property type="term" value="P:transmembrane transport"/>
    <property type="evidence" value="ECO:0007669"/>
    <property type="project" value="InterPro"/>
</dbReference>
<comment type="subcellular location">
    <subcellularLocation>
        <location evidence="1 7">Cell membrane</location>
        <topology evidence="1 7">Multi-pass membrane protein</topology>
    </subcellularLocation>
</comment>
<feature type="transmembrane region" description="Helical" evidence="7">
    <location>
        <begin position="229"/>
        <end position="254"/>
    </location>
</feature>
<dbReference type="Pfam" id="PF00528">
    <property type="entry name" value="BPD_transp_1"/>
    <property type="match status" value="1"/>
</dbReference>
<evidence type="ECO:0000256" key="5">
    <source>
        <dbReference type="ARBA" id="ARBA00022989"/>
    </source>
</evidence>
<feature type="transmembrane region" description="Helical" evidence="7">
    <location>
        <begin position="124"/>
        <end position="147"/>
    </location>
</feature>
<dbReference type="PANTHER" id="PTHR30151">
    <property type="entry name" value="ALKANE SULFONATE ABC TRANSPORTER-RELATED, MEMBRANE SUBUNIT"/>
    <property type="match status" value="1"/>
</dbReference>
<reference evidence="9 10" key="1">
    <citation type="journal article" date="2018" name="Microbiome">
        <title>Fine metagenomic profile of the Mediterranean stratified and mixed water columns revealed by assembly and recruitment.</title>
        <authorList>
            <person name="Haro-Moreno J.M."/>
            <person name="Lopez-Perez M."/>
            <person name="De La Torre J.R."/>
            <person name="Picazo A."/>
            <person name="Camacho A."/>
            <person name="Rodriguez-Valera F."/>
        </authorList>
    </citation>
    <scope>NUCLEOTIDE SEQUENCE [LARGE SCALE GENOMIC DNA]</scope>
    <source>
        <strain evidence="9">MED-G57</strain>
    </source>
</reference>
<dbReference type="PROSITE" id="PS50928">
    <property type="entry name" value="ABC_TM1"/>
    <property type="match status" value="1"/>
</dbReference>
<dbReference type="PANTHER" id="PTHR30151:SF41">
    <property type="entry name" value="ABC TRANSPORTER PERMEASE PROTEIN"/>
    <property type="match status" value="1"/>
</dbReference>
<feature type="transmembrane region" description="Helical" evidence="7">
    <location>
        <begin position="12"/>
        <end position="30"/>
    </location>
</feature>
<dbReference type="InterPro" id="IPR000515">
    <property type="entry name" value="MetI-like"/>
</dbReference>
<gene>
    <name evidence="9" type="ORF">DBW71_00500</name>
</gene>
<feature type="transmembrane region" description="Helical" evidence="7">
    <location>
        <begin position="68"/>
        <end position="89"/>
    </location>
</feature>
<accession>A0A368DS68</accession>
<evidence type="ECO:0000256" key="1">
    <source>
        <dbReference type="ARBA" id="ARBA00004651"/>
    </source>
</evidence>
<keyword evidence="4 7" id="KW-0812">Transmembrane</keyword>
<dbReference type="SUPFAM" id="SSF161098">
    <property type="entry name" value="MetI-like"/>
    <property type="match status" value="1"/>
</dbReference>
<keyword evidence="6 7" id="KW-0472">Membrane</keyword>
<name>A0A368DS68_9PROT</name>
<dbReference type="EMBL" id="QOQD01000001">
    <property type="protein sequence ID" value="RCL74659.1"/>
    <property type="molecule type" value="Genomic_DNA"/>
</dbReference>
<dbReference type="Proteomes" id="UP000253570">
    <property type="component" value="Unassembled WGS sequence"/>
</dbReference>